<evidence type="ECO:0000256" key="3">
    <source>
        <dbReference type="ARBA" id="ARBA00023242"/>
    </source>
</evidence>
<evidence type="ECO:0000313" key="9">
    <source>
        <dbReference type="Proteomes" id="UP000007148"/>
    </source>
</evidence>
<dbReference type="GO" id="GO:0071011">
    <property type="term" value="C:precatalytic spliceosome"/>
    <property type="evidence" value="ECO:0007669"/>
    <property type="project" value="TreeGrafter"/>
</dbReference>
<name>G4TNG7_SERID</name>
<dbReference type="FunFam" id="3.30.70.330:FF:000132">
    <property type="entry name" value="Small nuclear ribonucleoprotein U11/U12 subunit 35"/>
    <property type="match status" value="1"/>
</dbReference>
<dbReference type="InterPro" id="IPR051183">
    <property type="entry name" value="U1_U11-U12_snRNP_70-35kDa"/>
</dbReference>
<dbReference type="InterPro" id="IPR000504">
    <property type="entry name" value="RRM_dom"/>
</dbReference>
<feature type="domain" description="RRM" evidence="7">
    <location>
        <begin position="119"/>
        <end position="196"/>
    </location>
</feature>
<dbReference type="eggNOG" id="KOG0113">
    <property type="taxonomic scope" value="Eukaryota"/>
</dbReference>
<gene>
    <name evidence="8" type="ORF">PIIN_06800</name>
</gene>
<dbReference type="GO" id="GO:0071004">
    <property type="term" value="C:U2-type prespliceosome"/>
    <property type="evidence" value="ECO:0007669"/>
    <property type="project" value="TreeGrafter"/>
</dbReference>
<dbReference type="STRING" id="1109443.G4TNG7"/>
<dbReference type="OrthoDB" id="4207594at2759"/>
<feature type="region of interest" description="Disordered" evidence="6">
    <location>
        <begin position="234"/>
        <end position="362"/>
    </location>
</feature>
<organism evidence="8 9">
    <name type="scientific">Serendipita indica (strain DSM 11827)</name>
    <name type="common">Root endophyte fungus</name>
    <name type="synonym">Piriformospora indica</name>
    <dbReference type="NCBI Taxonomy" id="1109443"/>
    <lineage>
        <taxon>Eukaryota</taxon>
        <taxon>Fungi</taxon>
        <taxon>Dikarya</taxon>
        <taxon>Basidiomycota</taxon>
        <taxon>Agaricomycotina</taxon>
        <taxon>Agaricomycetes</taxon>
        <taxon>Sebacinales</taxon>
        <taxon>Serendipitaceae</taxon>
        <taxon>Serendipita</taxon>
    </lineage>
</organism>
<dbReference type="HOGENOM" id="CLU_045151_0_0_1"/>
<accession>G4TNG7</accession>
<evidence type="ECO:0000259" key="7">
    <source>
        <dbReference type="PROSITE" id="PS50102"/>
    </source>
</evidence>
<dbReference type="PANTHER" id="PTHR13952">
    <property type="entry name" value="U1 SMALL NUCLEAR RIBONUCLEOPROTEIN 70 KD"/>
    <property type="match status" value="1"/>
</dbReference>
<dbReference type="GO" id="GO:0000398">
    <property type="term" value="P:mRNA splicing, via spliceosome"/>
    <property type="evidence" value="ECO:0007669"/>
    <property type="project" value="TreeGrafter"/>
</dbReference>
<keyword evidence="4 8" id="KW-0687">Ribonucleoprotein</keyword>
<evidence type="ECO:0000256" key="5">
    <source>
        <dbReference type="PROSITE-ProRule" id="PRU00176"/>
    </source>
</evidence>
<evidence type="ECO:0000256" key="6">
    <source>
        <dbReference type="SAM" id="MobiDB-lite"/>
    </source>
</evidence>
<dbReference type="PANTHER" id="PTHR13952:SF5">
    <property type="entry name" value="U1 SMALL NUCLEAR RIBONUCLEOPROTEIN 70 KDA"/>
    <property type="match status" value="1"/>
</dbReference>
<dbReference type="InterPro" id="IPR035979">
    <property type="entry name" value="RBD_domain_sf"/>
</dbReference>
<dbReference type="SUPFAM" id="SSF54928">
    <property type="entry name" value="RNA-binding domain, RBD"/>
    <property type="match status" value="1"/>
</dbReference>
<feature type="compositionally biased region" description="Pro residues" evidence="6">
    <location>
        <begin position="303"/>
        <end position="312"/>
    </location>
</feature>
<dbReference type="GO" id="GO:0003729">
    <property type="term" value="F:mRNA binding"/>
    <property type="evidence" value="ECO:0007669"/>
    <property type="project" value="TreeGrafter"/>
</dbReference>
<dbReference type="InParanoid" id="G4TNG7"/>
<dbReference type="AlphaFoldDB" id="G4TNG7"/>
<keyword evidence="3" id="KW-0539">Nucleus</keyword>
<evidence type="ECO:0000256" key="1">
    <source>
        <dbReference type="ARBA" id="ARBA00004123"/>
    </source>
</evidence>
<protein>
    <submittedName>
        <fullName evidence="8">Related to SNP1-U1 small nuclear ribonucleoprotein</fullName>
    </submittedName>
</protein>
<sequence>MTHLLPPNLLKLFAPRPPLPYARPIDKDPNVVRPKTVTGVAALLAAIREENTAGLIDQGRAEDEAGAVTEEDSKFTLAEETRREIRREEKKKKKVEDFKNAVNNYRPVDNPDAQGDPYKTLFVARLPKKATENDLRREFEMFGVIARIKIVKNKNGNSRGYAFIVYERERDMKVAYKEGEHMQLLGKRILVDVERGRTVRGWKPRRLGGGLGGRPKKEPDFFRGGGGGGMRGGMGGGRGFGDRGGFRGGFGGPRGGGGFRGGFNDRGGFRGGGGDRPPRFQQGPGFGGPGGPPPMGNGYGPGGPGPNGPPGGPGGYPMQQGGFGGGGGPPGFGPPGGPGFGGGGMKREYEGGYDSDPKRRRY</sequence>
<dbReference type="Pfam" id="PF00076">
    <property type="entry name" value="RRM_1"/>
    <property type="match status" value="1"/>
</dbReference>
<dbReference type="EMBL" id="CAFZ01000187">
    <property type="protein sequence ID" value="CCA72864.1"/>
    <property type="molecule type" value="Genomic_DNA"/>
</dbReference>
<dbReference type="Gene3D" id="3.30.70.330">
    <property type="match status" value="1"/>
</dbReference>
<keyword evidence="2 5" id="KW-0694">RNA-binding</keyword>
<dbReference type="InterPro" id="IPR022023">
    <property type="entry name" value="U1snRNP70_N"/>
</dbReference>
<feature type="compositionally biased region" description="Gly residues" evidence="6">
    <location>
        <begin position="246"/>
        <end position="275"/>
    </location>
</feature>
<comment type="subcellular location">
    <subcellularLocation>
        <location evidence="1">Nucleus</location>
    </subcellularLocation>
</comment>
<evidence type="ECO:0000256" key="2">
    <source>
        <dbReference type="ARBA" id="ARBA00022884"/>
    </source>
</evidence>
<evidence type="ECO:0000256" key="4">
    <source>
        <dbReference type="ARBA" id="ARBA00023274"/>
    </source>
</evidence>
<evidence type="ECO:0000313" key="8">
    <source>
        <dbReference type="EMBL" id="CCA72864.1"/>
    </source>
</evidence>
<dbReference type="InterPro" id="IPR012677">
    <property type="entry name" value="Nucleotide-bd_a/b_plait_sf"/>
</dbReference>
<dbReference type="Proteomes" id="UP000007148">
    <property type="component" value="Unassembled WGS sequence"/>
</dbReference>
<comment type="caution">
    <text evidence="8">The sequence shown here is derived from an EMBL/GenBank/DDBJ whole genome shotgun (WGS) entry which is preliminary data.</text>
</comment>
<feature type="compositionally biased region" description="Gly residues" evidence="6">
    <location>
        <begin position="321"/>
        <end position="330"/>
    </location>
</feature>
<dbReference type="GO" id="GO:0005685">
    <property type="term" value="C:U1 snRNP"/>
    <property type="evidence" value="ECO:0007669"/>
    <property type="project" value="TreeGrafter"/>
</dbReference>
<proteinExistence type="predicted"/>
<reference evidence="8 9" key="1">
    <citation type="journal article" date="2011" name="PLoS Pathog.">
        <title>Endophytic Life Strategies Decoded by Genome and Transcriptome Analyses of the Mutualistic Root Symbiont Piriformospora indica.</title>
        <authorList>
            <person name="Zuccaro A."/>
            <person name="Lahrmann U."/>
            <person name="Guldener U."/>
            <person name="Langen G."/>
            <person name="Pfiffi S."/>
            <person name="Biedenkopf D."/>
            <person name="Wong P."/>
            <person name="Samans B."/>
            <person name="Grimm C."/>
            <person name="Basiewicz M."/>
            <person name="Murat C."/>
            <person name="Martin F."/>
            <person name="Kogel K.H."/>
        </authorList>
    </citation>
    <scope>NUCLEOTIDE SEQUENCE [LARGE SCALE GENOMIC DNA]</scope>
    <source>
        <strain evidence="8 9">DSM 11827</strain>
    </source>
</reference>
<dbReference type="Pfam" id="PF12220">
    <property type="entry name" value="U1snRNP70_N"/>
    <property type="match status" value="1"/>
</dbReference>
<dbReference type="InterPro" id="IPR034143">
    <property type="entry name" value="snRNP70_RRM"/>
</dbReference>
<dbReference type="GO" id="GO:0030619">
    <property type="term" value="F:U1 snRNA binding"/>
    <property type="evidence" value="ECO:0007669"/>
    <property type="project" value="InterPro"/>
</dbReference>
<keyword evidence="9" id="KW-1185">Reference proteome</keyword>
<dbReference type="SMART" id="SM00360">
    <property type="entry name" value="RRM"/>
    <property type="match status" value="1"/>
</dbReference>
<dbReference type="FunCoup" id="G4TNG7">
    <property type="interactions" value="222"/>
</dbReference>
<dbReference type="OMA" id="TDEYKPT"/>
<dbReference type="PROSITE" id="PS50102">
    <property type="entry name" value="RRM"/>
    <property type="match status" value="1"/>
</dbReference>
<dbReference type="CDD" id="cd12236">
    <property type="entry name" value="RRM_snRNP70"/>
    <property type="match status" value="1"/>
</dbReference>